<dbReference type="PROSITE" id="PS51406">
    <property type="entry name" value="FIBRINOGEN_C_2"/>
    <property type="match status" value="1"/>
</dbReference>
<protein>
    <submittedName>
        <fullName evidence="4">Fibrinogen C-terminal domain-containing protein</fullName>
    </submittedName>
</protein>
<dbReference type="Pfam" id="PF00147">
    <property type="entry name" value="Fibrinogen_C"/>
    <property type="match status" value="1"/>
</dbReference>
<evidence type="ECO:0000256" key="1">
    <source>
        <dbReference type="SAM" id="MobiDB-lite"/>
    </source>
</evidence>
<evidence type="ECO:0000313" key="3">
    <source>
        <dbReference type="Proteomes" id="UP000887566"/>
    </source>
</evidence>
<evidence type="ECO:0000259" key="2">
    <source>
        <dbReference type="PROSITE" id="PS51406"/>
    </source>
</evidence>
<feature type="domain" description="Fibrinogen C-terminal" evidence="2">
    <location>
        <begin position="1"/>
        <end position="135"/>
    </location>
</feature>
<dbReference type="InterPro" id="IPR036056">
    <property type="entry name" value="Fibrinogen-like_C"/>
</dbReference>
<reference evidence="4" key="1">
    <citation type="submission" date="2022-11" db="UniProtKB">
        <authorList>
            <consortium name="WormBaseParasite"/>
        </authorList>
    </citation>
    <scope>IDENTIFICATION</scope>
</reference>
<dbReference type="AlphaFoldDB" id="A0A914X972"/>
<dbReference type="Gene3D" id="3.90.215.10">
    <property type="entry name" value="Gamma Fibrinogen, chain A, domain 1"/>
    <property type="match status" value="1"/>
</dbReference>
<dbReference type="InterPro" id="IPR002181">
    <property type="entry name" value="Fibrinogen_a/b/g_C_dom"/>
</dbReference>
<feature type="region of interest" description="Disordered" evidence="1">
    <location>
        <begin position="145"/>
        <end position="205"/>
    </location>
</feature>
<keyword evidence="3" id="KW-1185">Reference proteome</keyword>
<dbReference type="SUPFAM" id="SSF56496">
    <property type="entry name" value="Fibrinogen C-terminal domain-like"/>
    <property type="match status" value="1"/>
</dbReference>
<proteinExistence type="predicted"/>
<dbReference type="GO" id="GO:0005615">
    <property type="term" value="C:extracellular space"/>
    <property type="evidence" value="ECO:0007669"/>
    <property type="project" value="TreeGrafter"/>
</dbReference>
<dbReference type="WBParaSite" id="PSAMB.scaffold6960size8524.g29426.t1">
    <property type="protein sequence ID" value="PSAMB.scaffold6960size8524.g29426.t1"/>
    <property type="gene ID" value="PSAMB.scaffold6960size8524.g29426"/>
</dbReference>
<dbReference type="Proteomes" id="UP000887566">
    <property type="component" value="Unplaced"/>
</dbReference>
<feature type="compositionally biased region" description="Low complexity" evidence="1">
    <location>
        <begin position="158"/>
        <end position="169"/>
    </location>
</feature>
<evidence type="ECO:0000313" key="4">
    <source>
        <dbReference type="WBParaSite" id="PSAMB.scaffold6960size8524.g29426.t1"/>
    </source>
</evidence>
<dbReference type="InterPro" id="IPR014716">
    <property type="entry name" value="Fibrinogen_a/b/g_C_1"/>
</dbReference>
<dbReference type="InterPro" id="IPR050373">
    <property type="entry name" value="Fibrinogen_C-term_domain"/>
</dbReference>
<accession>A0A914X972</accession>
<dbReference type="SMART" id="SM00186">
    <property type="entry name" value="FBG"/>
    <property type="match status" value="1"/>
</dbReference>
<dbReference type="PANTHER" id="PTHR19143">
    <property type="entry name" value="FIBRINOGEN/TENASCIN/ANGIOPOEITIN"/>
    <property type="match status" value="1"/>
</dbReference>
<sequence>MLGQSYHLLVQVTDFDGRSKFSVYDKFAVSDELTNYTLSLGKMFGEEEDVDNFLPNRNAPFGTYDYDTDEKTTEVCGALWQSGWWHDPLCRPSGNLNVPYEPSQNLSAPTIGLRWRDDTGSVRVKSVQMKIRPKSFNPLLLVNFRSKNDKNDGGGEPSANGGESSANGGQPSAKGGRLALNFRSLHHSGKKLDGQSTAAWRRYRR</sequence>
<organism evidence="3 4">
    <name type="scientific">Plectus sambesii</name>
    <dbReference type="NCBI Taxonomy" id="2011161"/>
    <lineage>
        <taxon>Eukaryota</taxon>
        <taxon>Metazoa</taxon>
        <taxon>Ecdysozoa</taxon>
        <taxon>Nematoda</taxon>
        <taxon>Chromadorea</taxon>
        <taxon>Plectida</taxon>
        <taxon>Plectina</taxon>
        <taxon>Plectoidea</taxon>
        <taxon>Plectidae</taxon>
        <taxon>Plectus</taxon>
    </lineage>
</organism>
<name>A0A914X972_9BILA</name>